<gene>
    <name evidence="13" type="ORF">F0L68_17685</name>
</gene>
<dbReference type="Gene3D" id="2.60.200.20">
    <property type="match status" value="1"/>
</dbReference>
<dbReference type="InterPro" id="IPR017871">
    <property type="entry name" value="ABC_transporter-like_CS"/>
</dbReference>
<dbReference type="SUPFAM" id="SSF52540">
    <property type="entry name" value="P-loop containing nucleoside triphosphate hydrolases"/>
    <property type="match status" value="1"/>
</dbReference>
<keyword evidence="14" id="KW-1185">Reference proteome</keyword>
<name>A0A5B2XDP9_9PSEU</name>
<dbReference type="RefSeq" id="WP_149850687.1">
    <property type="nucleotide sequence ID" value="NZ_VUOB01000029.1"/>
</dbReference>
<keyword evidence="2" id="KW-0813">Transport</keyword>
<dbReference type="PANTHER" id="PTHR48041:SF139">
    <property type="entry name" value="PROTEIN SCARLET"/>
    <property type="match status" value="1"/>
</dbReference>
<dbReference type="Proteomes" id="UP000323454">
    <property type="component" value="Unassembled WGS sequence"/>
</dbReference>
<dbReference type="GO" id="GO:0005524">
    <property type="term" value="F:ATP binding"/>
    <property type="evidence" value="ECO:0007669"/>
    <property type="project" value="UniProtKB-KW"/>
</dbReference>
<keyword evidence="8 10" id="KW-0472">Membrane</keyword>
<dbReference type="PROSITE" id="PS00211">
    <property type="entry name" value="ABC_TRANSPORTER_1"/>
    <property type="match status" value="1"/>
</dbReference>
<evidence type="ECO:0000256" key="7">
    <source>
        <dbReference type="ARBA" id="ARBA00022989"/>
    </source>
</evidence>
<feature type="domain" description="FHA" evidence="11">
    <location>
        <begin position="262"/>
        <end position="311"/>
    </location>
</feature>
<keyword evidence="7 10" id="KW-1133">Transmembrane helix</keyword>
<evidence type="ECO:0000313" key="13">
    <source>
        <dbReference type="EMBL" id="KAA2261284.1"/>
    </source>
</evidence>
<evidence type="ECO:0000256" key="10">
    <source>
        <dbReference type="SAM" id="Phobius"/>
    </source>
</evidence>
<dbReference type="CDD" id="cd00060">
    <property type="entry name" value="FHA"/>
    <property type="match status" value="1"/>
</dbReference>
<feature type="domain" description="ABC transporter" evidence="12">
    <location>
        <begin position="350"/>
        <end position="583"/>
    </location>
</feature>
<dbReference type="InterPro" id="IPR003439">
    <property type="entry name" value="ABC_transporter-like_ATP-bd"/>
</dbReference>
<feature type="region of interest" description="Disordered" evidence="9">
    <location>
        <begin position="588"/>
        <end position="609"/>
    </location>
</feature>
<feature type="compositionally biased region" description="Basic and acidic residues" evidence="9">
    <location>
        <begin position="588"/>
        <end position="604"/>
    </location>
</feature>
<evidence type="ECO:0000256" key="3">
    <source>
        <dbReference type="ARBA" id="ARBA00022553"/>
    </source>
</evidence>
<dbReference type="InterPro" id="IPR003593">
    <property type="entry name" value="AAA+_ATPase"/>
</dbReference>
<dbReference type="InterPro" id="IPR050352">
    <property type="entry name" value="ABCG_transporters"/>
</dbReference>
<dbReference type="Pfam" id="PF01061">
    <property type="entry name" value="ABC2_membrane"/>
    <property type="match status" value="1"/>
</dbReference>
<dbReference type="Pfam" id="PF00498">
    <property type="entry name" value="FHA"/>
    <property type="match status" value="1"/>
</dbReference>
<proteinExistence type="predicted"/>
<feature type="transmembrane region" description="Helical" evidence="10">
    <location>
        <begin position="674"/>
        <end position="694"/>
    </location>
</feature>
<evidence type="ECO:0000256" key="5">
    <source>
        <dbReference type="ARBA" id="ARBA00022741"/>
    </source>
</evidence>
<dbReference type="GO" id="GO:0016020">
    <property type="term" value="C:membrane"/>
    <property type="evidence" value="ECO:0007669"/>
    <property type="project" value="UniProtKB-SubCell"/>
</dbReference>
<evidence type="ECO:0000256" key="2">
    <source>
        <dbReference type="ARBA" id="ARBA00022448"/>
    </source>
</evidence>
<evidence type="ECO:0000256" key="4">
    <source>
        <dbReference type="ARBA" id="ARBA00022692"/>
    </source>
</evidence>
<reference evidence="13 14" key="2">
    <citation type="submission" date="2019-09" db="EMBL/GenBank/DDBJ databases">
        <authorList>
            <person name="Jin C."/>
        </authorList>
    </citation>
    <scope>NUCLEOTIDE SEQUENCE [LARGE SCALE GENOMIC DNA]</scope>
    <source>
        <strain evidence="13 14">AN110305</strain>
    </source>
</reference>
<dbReference type="PROSITE" id="PS50006">
    <property type="entry name" value="FHA_DOMAIN"/>
    <property type="match status" value="1"/>
</dbReference>
<dbReference type="GO" id="GO:0016887">
    <property type="term" value="F:ATP hydrolysis activity"/>
    <property type="evidence" value="ECO:0007669"/>
    <property type="project" value="InterPro"/>
</dbReference>
<keyword evidence="3" id="KW-0597">Phosphoprotein</keyword>
<dbReference type="AlphaFoldDB" id="A0A5B2XDP9"/>
<dbReference type="SMART" id="SM00382">
    <property type="entry name" value="AAA"/>
    <property type="match status" value="1"/>
</dbReference>
<evidence type="ECO:0000256" key="8">
    <source>
        <dbReference type="ARBA" id="ARBA00023136"/>
    </source>
</evidence>
<evidence type="ECO:0000256" key="6">
    <source>
        <dbReference type="ARBA" id="ARBA00022840"/>
    </source>
</evidence>
<dbReference type="SUPFAM" id="SSF49879">
    <property type="entry name" value="SMAD/FHA domain"/>
    <property type="match status" value="1"/>
</dbReference>
<dbReference type="Gene3D" id="3.40.50.300">
    <property type="entry name" value="P-loop containing nucleotide triphosphate hydrolases"/>
    <property type="match status" value="1"/>
</dbReference>
<comment type="caution">
    <text evidence="13">The sequence shown here is derived from an EMBL/GenBank/DDBJ whole genome shotgun (WGS) entry which is preliminary data.</text>
</comment>
<evidence type="ECO:0000259" key="12">
    <source>
        <dbReference type="PROSITE" id="PS50893"/>
    </source>
</evidence>
<dbReference type="InterPro" id="IPR013525">
    <property type="entry name" value="ABC2_TM"/>
</dbReference>
<sequence length="927" mass="100543">MDAVWYGPFARLADWFQGLRDGRQGIPLVVEPAATPSRGGEVTISGLVSTPHREVLIRRAHEAFGLEHLRHEAAWADDVTRLARQMAQREQAALVLTTANHRLAEASTALSESELVARRPGEDSRGEPLIVLRRSREHARRRLAAERTVESAQTAVDRLDVEIIAGRESIDRRLTVLETRLRRIHEHSHRRLAAYRRRLVRSHRHGPLVSRAMDVLNPLMPGTVRPFGQRVPDVPTPPPTPTPVPSTPVLPDGEVFELRDSLLIGSSPDADIFIKGYRVAERHAVVERRGGHVTLKDLGHGDGTYQSGRPVLRTQLEPESSFDIADYRFVLSKDSRTISCTSLGACDLVVHLLSAESRAGKKIEPRLTRMSFVQREQKVLAILGPSGAGKSSLFAAVLGELETSSGDLYFRGLDVRTHLDQLRPSLGVVPQEDSLHRALTVRQLLGFADRLRRPSDRAPSRADPIAGVCEDLDITRCLDKPVEKLSGGQRKRVSIALELLAKPTLLMLDEPTSGLDPGMDRDVMMVLRAVAQRDCTVIVVTHATEHLHLADQVLVVAPGGCPVYCGPQPDLLPTLGFETYADLMKSLQKPDETAEKKSDPRVEEYANGEAARTAGQLAERIANTSVSQDIPERSRSARTAFLHQLPILVARQVTLVLPVLSARHVKDDGHVRKAALSSAMPFVIACMSAILAAAVTGEAGLGGGTVSTAGPTALSILITLSVLTGQALTYSNLVEERPVLVREHRTGMLTTSVVLAKWLVFTVVVLVQTALATLTFVLIRPGPVYAVTGLAPDVELFVDLSCTSVAAMSMGLLISAACRQLKEAVTVTSLMVIAQVALNGVTTSLSSGSWIVGALAGLLPARWGLAAAASTVDIGVIAPRSPTTHPDDLWWHTTRHWLLDVGVVGLLSVAFVGLAIVVLNRRLHATR</sequence>
<dbReference type="OrthoDB" id="9804819at2"/>
<evidence type="ECO:0000256" key="1">
    <source>
        <dbReference type="ARBA" id="ARBA00004141"/>
    </source>
</evidence>
<dbReference type="InterPro" id="IPR027417">
    <property type="entry name" value="P-loop_NTPase"/>
</dbReference>
<feature type="transmembrane region" description="Helical" evidence="10">
    <location>
        <begin position="754"/>
        <end position="776"/>
    </location>
</feature>
<comment type="subcellular location">
    <subcellularLocation>
        <location evidence="1">Membrane</location>
        <topology evidence="1">Multi-pass membrane protein</topology>
    </subcellularLocation>
</comment>
<keyword evidence="6 13" id="KW-0067">ATP-binding</keyword>
<feature type="transmembrane region" description="Helical" evidence="10">
    <location>
        <begin position="897"/>
        <end position="919"/>
    </location>
</feature>
<feature type="transmembrane region" description="Helical" evidence="10">
    <location>
        <begin position="796"/>
        <end position="818"/>
    </location>
</feature>
<dbReference type="Pfam" id="PF00005">
    <property type="entry name" value="ABC_tran"/>
    <property type="match status" value="1"/>
</dbReference>
<evidence type="ECO:0000259" key="11">
    <source>
        <dbReference type="PROSITE" id="PS50006"/>
    </source>
</evidence>
<feature type="transmembrane region" description="Helical" evidence="10">
    <location>
        <begin position="641"/>
        <end position="662"/>
    </location>
</feature>
<dbReference type="PROSITE" id="PS50893">
    <property type="entry name" value="ABC_TRANSPORTER_2"/>
    <property type="match status" value="1"/>
</dbReference>
<evidence type="ECO:0000313" key="14">
    <source>
        <dbReference type="Proteomes" id="UP000323454"/>
    </source>
</evidence>
<dbReference type="GO" id="GO:0140359">
    <property type="term" value="F:ABC-type transporter activity"/>
    <property type="evidence" value="ECO:0007669"/>
    <property type="project" value="InterPro"/>
</dbReference>
<feature type="transmembrane region" description="Helical" evidence="10">
    <location>
        <begin position="714"/>
        <end position="733"/>
    </location>
</feature>
<protein>
    <submittedName>
        <fullName evidence="13">ATP-binding cassette domain-containing protein</fullName>
    </submittedName>
</protein>
<reference evidence="13 14" key="1">
    <citation type="submission" date="2019-09" db="EMBL/GenBank/DDBJ databases">
        <title>Goodfellowia gen. nov., a new genus of the Pseudonocardineae related to Actinoalloteichus, containing Goodfellowia coeruleoviolacea gen. nov., comb. nov. gen. nov., comb. nov.</title>
        <authorList>
            <person name="Labeda D."/>
        </authorList>
    </citation>
    <scope>NUCLEOTIDE SEQUENCE [LARGE SCALE GENOMIC DNA]</scope>
    <source>
        <strain evidence="13 14">AN110305</strain>
    </source>
</reference>
<accession>A0A5B2XDP9</accession>
<dbReference type="PANTHER" id="PTHR48041">
    <property type="entry name" value="ABC TRANSPORTER G FAMILY MEMBER 28"/>
    <property type="match status" value="1"/>
</dbReference>
<feature type="transmembrane region" description="Helical" evidence="10">
    <location>
        <begin position="830"/>
        <end position="852"/>
    </location>
</feature>
<dbReference type="InterPro" id="IPR008984">
    <property type="entry name" value="SMAD_FHA_dom_sf"/>
</dbReference>
<dbReference type="EMBL" id="VUOB01000029">
    <property type="protein sequence ID" value="KAA2261284.1"/>
    <property type="molecule type" value="Genomic_DNA"/>
</dbReference>
<organism evidence="13 14">
    <name type="scientific">Solihabitans fulvus</name>
    <dbReference type="NCBI Taxonomy" id="1892852"/>
    <lineage>
        <taxon>Bacteria</taxon>
        <taxon>Bacillati</taxon>
        <taxon>Actinomycetota</taxon>
        <taxon>Actinomycetes</taxon>
        <taxon>Pseudonocardiales</taxon>
        <taxon>Pseudonocardiaceae</taxon>
        <taxon>Solihabitans</taxon>
    </lineage>
</organism>
<keyword evidence="5" id="KW-0547">Nucleotide-binding</keyword>
<dbReference type="InterPro" id="IPR000253">
    <property type="entry name" value="FHA_dom"/>
</dbReference>
<keyword evidence="4 10" id="KW-0812">Transmembrane</keyword>
<evidence type="ECO:0000256" key="9">
    <source>
        <dbReference type="SAM" id="MobiDB-lite"/>
    </source>
</evidence>